<organism evidence="2 3">
    <name type="scientific">Pseudomonas flexibilis</name>
    <dbReference type="NCBI Taxonomy" id="706570"/>
    <lineage>
        <taxon>Bacteria</taxon>
        <taxon>Pseudomonadati</taxon>
        <taxon>Pseudomonadota</taxon>
        <taxon>Gammaproteobacteria</taxon>
        <taxon>Pseudomonadales</taxon>
        <taxon>Pseudomonadaceae</taxon>
        <taxon>Pseudomonas</taxon>
    </lineage>
</organism>
<feature type="signal peptide" evidence="1">
    <location>
        <begin position="1"/>
        <end position="22"/>
    </location>
</feature>
<evidence type="ECO:0000256" key="1">
    <source>
        <dbReference type="SAM" id="SignalP"/>
    </source>
</evidence>
<evidence type="ECO:0000313" key="3">
    <source>
        <dbReference type="Proteomes" id="UP000186079"/>
    </source>
</evidence>
<dbReference type="RefSeq" id="WP_051587289.1">
    <property type="nucleotide sequence ID" value="NZ_FTMC01000005.1"/>
</dbReference>
<reference evidence="2 3" key="1">
    <citation type="submission" date="2017-01" db="EMBL/GenBank/DDBJ databases">
        <authorList>
            <person name="Mah S.A."/>
            <person name="Swanson W.J."/>
            <person name="Moy G.W."/>
            <person name="Vacquier V.D."/>
        </authorList>
    </citation>
    <scope>NUCLEOTIDE SEQUENCE [LARGE SCALE GENOMIC DNA]</scope>
    <source>
        <strain evidence="2 3">ATCC 29606</strain>
    </source>
</reference>
<feature type="chain" id="PRO_5010358002" description="Lipoprotein" evidence="1">
    <location>
        <begin position="23"/>
        <end position="199"/>
    </location>
</feature>
<gene>
    <name evidence="2" type="ORF">SAMN05421672_10554</name>
</gene>
<dbReference type="PROSITE" id="PS51257">
    <property type="entry name" value="PROKAR_LIPOPROTEIN"/>
    <property type="match status" value="1"/>
</dbReference>
<protein>
    <recommendedName>
        <fullName evidence="4">Lipoprotein</fullName>
    </recommendedName>
</protein>
<evidence type="ECO:0000313" key="2">
    <source>
        <dbReference type="EMBL" id="SIQ31517.1"/>
    </source>
</evidence>
<proteinExistence type="predicted"/>
<dbReference type="EMBL" id="FTMC01000005">
    <property type="protein sequence ID" value="SIQ31517.1"/>
    <property type="molecule type" value="Genomic_DNA"/>
</dbReference>
<sequence>MPMFRCLTLAGLVVVLAGCQSAPVQDTQRQLFQSYLAQGQLAQADQLLADAGKRGVDAERLAPYQRQLADAYLRQGQDALQAGDLNTATTALSRARSLLPAAPALTTDLGDQLDPQVRSIMLPLLDKGDYAALAEQFDSLADELRTCDCRIVLEARGSWQSNRAAELLRTRLGDASEVEVSHIASRVPRLLLIGGGAQE</sequence>
<name>A0A1N6RRT7_9PSED</name>
<accession>A0A1N6RRT7</accession>
<dbReference type="AlphaFoldDB" id="A0A1N6RRT7"/>
<dbReference type="Proteomes" id="UP000186079">
    <property type="component" value="Unassembled WGS sequence"/>
</dbReference>
<evidence type="ECO:0008006" key="4">
    <source>
        <dbReference type="Google" id="ProtNLM"/>
    </source>
</evidence>
<keyword evidence="1" id="KW-0732">Signal</keyword>